<evidence type="ECO:0000256" key="5">
    <source>
        <dbReference type="ARBA" id="ARBA00022692"/>
    </source>
</evidence>
<dbReference type="Proteomes" id="UP000075374">
    <property type="component" value="Unassembled WGS sequence"/>
</dbReference>
<dbReference type="EMBL" id="LTBB01000001">
    <property type="protein sequence ID" value="KYH30112.1"/>
    <property type="molecule type" value="Genomic_DNA"/>
</dbReference>
<accession>A0A151AR97</accession>
<keyword evidence="6" id="KW-0653">Protein transport</keyword>
<evidence type="ECO:0000256" key="9">
    <source>
        <dbReference type="ARBA" id="ARBA00023136"/>
    </source>
</evidence>
<dbReference type="PANTHER" id="PTHR33909">
    <property type="entry name" value="SEC TRANSLOCON ACCESSORY COMPLEX SUBUNIT YAJC"/>
    <property type="match status" value="1"/>
</dbReference>
<dbReference type="Pfam" id="PF02699">
    <property type="entry name" value="YajC"/>
    <property type="match status" value="1"/>
</dbReference>
<dbReference type="NCBIfam" id="TIGR00739">
    <property type="entry name" value="yajC"/>
    <property type="match status" value="1"/>
</dbReference>
<evidence type="ECO:0000256" key="1">
    <source>
        <dbReference type="ARBA" id="ARBA00004162"/>
    </source>
</evidence>
<evidence type="ECO:0000256" key="2">
    <source>
        <dbReference type="ARBA" id="ARBA00006742"/>
    </source>
</evidence>
<feature type="transmembrane region" description="Helical" evidence="10">
    <location>
        <begin position="6"/>
        <end position="27"/>
    </location>
</feature>
<keyword evidence="9 10" id="KW-0472">Membrane</keyword>
<evidence type="ECO:0000313" key="11">
    <source>
        <dbReference type="EMBL" id="KYH30112.1"/>
    </source>
</evidence>
<dbReference type="AlphaFoldDB" id="A0A151AR97"/>
<evidence type="ECO:0000313" key="12">
    <source>
        <dbReference type="Proteomes" id="UP000075374"/>
    </source>
</evidence>
<dbReference type="STRING" id="1121305.CLCOL_00500"/>
<comment type="caution">
    <text evidence="11">The sequence shown here is derived from an EMBL/GenBank/DDBJ whole genome shotgun (WGS) entry which is preliminary data.</text>
</comment>
<dbReference type="PATRIC" id="fig|1121305.3.peg.52"/>
<evidence type="ECO:0000256" key="10">
    <source>
        <dbReference type="SAM" id="Phobius"/>
    </source>
</evidence>
<evidence type="ECO:0000256" key="3">
    <source>
        <dbReference type="ARBA" id="ARBA00022448"/>
    </source>
</evidence>
<comment type="subcellular location">
    <subcellularLocation>
        <location evidence="1">Cell membrane</location>
        <topology evidence="1">Single-pass membrane protein</topology>
    </subcellularLocation>
</comment>
<evidence type="ECO:0000256" key="6">
    <source>
        <dbReference type="ARBA" id="ARBA00022927"/>
    </source>
</evidence>
<organism evidence="11 12">
    <name type="scientific">Clostridium colicanis DSM 13634</name>
    <dbReference type="NCBI Taxonomy" id="1121305"/>
    <lineage>
        <taxon>Bacteria</taxon>
        <taxon>Bacillati</taxon>
        <taxon>Bacillota</taxon>
        <taxon>Clostridia</taxon>
        <taxon>Eubacteriales</taxon>
        <taxon>Clostridiaceae</taxon>
        <taxon>Clostridium</taxon>
    </lineage>
</organism>
<protein>
    <submittedName>
        <fullName evidence="11">Preprotein translocase subunit YajC</fullName>
    </submittedName>
</protein>
<dbReference type="GO" id="GO:0005886">
    <property type="term" value="C:plasma membrane"/>
    <property type="evidence" value="ECO:0007669"/>
    <property type="project" value="UniProtKB-SubCell"/>
</dbReference>
<proteinExistence type="inferred from homology"/>
<keyword evidence="3" id="KW-0813">Transport</keyword>
<evidence type="ECO:0000256" key="7">
    <source>
        <dbReference type="ARBA" id="ARBA00022989"/>
    </source>
</evidence>
<name>A0A151AR97_9CLOT</name>
<evidence type="ECO:0000256" key="4">
    <source>
        <dbReference type="ARBA" id="ARBA00022475"/>
    </source>
</evidence>
<comment type="similarity">
    <text evidence="2">Belongs to the YajC family.</text>
</comment>
<reference evidence="11 12" key="1">
    <citation type="submission" date="2016-02" db="EMBL/GenBank/DDBJ databases">
        <title>Genome sequence of Clostridium colicanis DSM 13634.</title>
        <authorList>
            <person name="Poehlein A."/>
            <person name="Daniel R."/>
        </authorList>
    </citation>
    <scope>NUCLEOTIDE SEQUENCE [LARGE SCALE GENOMIC DNA]</scope>
    <source>
        <strain evidence="11 12">DSM 13634</strain>
    </source>
</reference>
<evidence type="ECO:0000256" key="8">
    <source>
        <dbReference type="ARBA" id="ARBA00023010"/>
    </source>
</evidence>
<dbReference type="RefSeq" id="WP_061857009.1">
    <property type="nucleotide sequence ID" value="NZ_LTBB01000001.1"/>
</dbReference>
<gene>
    <name evidence="11" type="ORF">CLCOL_00500</name>
</gene>
<keyword evidence="5 10" id="KW-0812">Transmembrane</keyword>
<dbReference type="GO" id="GO:0015031">
    <property type="term" value="P:protein transport"/>
    <property type="evidence" value="ECO:0007669"/>
    <property type="project" value="UniProtKB-KW"/>
</dbReference>
<keyword evidence="8" id="KW-0811">Translocation</keyword>
<dbReference type="PANTHER" id="PTHR33909:SF1">
    <property type="entry name" value="SEC TRANSLOCON ACCESSORY COMPLEX SUBUNIT YAJC"/>
    <property type="match status" value="1"/>
</dbReference>
<dbReference type="SMART" id="SM01323">
    <property type="entry name" value="YajC"/>
    <property type="match status" value="1"/>
</dbReference>
<dbReference type="InterPro" id="IPR003849">
    <property type="entry name" value="Preprotein_translocase_YajC"/>
</dbReference>
<keyword evidence="12" id="KW-1185">Reference proteome</keyword>
<sequence length="96" mass="10834">MTQGSSLIAAALPFVIMLGLFYIIILVPERKRRKKYNDMLEGMKINDEILTRGGIIGKIVKLEDDFAIIESGPDRIRFKIKKNGIAAVLSEKLEEK</sequence>
<dbReference type="PRINTS" id="PR01853">
    <property type="entry name" value="YAJCTRNLCASE"/>
</dbReference>
<keyword evidence="4" id="KW-1003">Cell membrane</keyword>
<keyword evidence="7 10" id="KW-1133">Transmembrane helix</keyword>